<evidence type="ECO:0000313" key="1">
    <source>
        <dbReference type="EMBL" id="CAI3993007.1"/>
    </source>
</evidence>
<organism evidence="1">
    <name type="scientific">Cladocopium goreaui</name>
    <dbReference type="NCBI Taxonomy" id="2562237"/>
    <lineage>
        <taxon>Eukaryota</taxon>
        <taxon>Sar</taxon>
        <taxon>Alveolata</taxon>
        <taxon>Dinophyceae</taxon>
        <taxon>Suessiales</taxon>
        <taxon>Symbiodiniaceae</taxon>
        <taxon>Cladocopium</taxon>
    </lineage>
</organism>
<dbReference type="AlphaFoldDB" id="A0A9P1G0I1"/>
<dbReference type="EMBL" id="CAMXCT030001779">
    <property type="protein sequence ID" value="CAL4780319.1"/>
    <property type="molecule type" value="Genomic_DNA"/>
</dbReference>
<comment type="caution">
    <text evidence="1">The sequence shown here is derived from an EMBL/GenBank/DDBJ whole genome shotgun (WGS) entry which is preliminary data.</text>
</comment>
<sequence>MSVMNGKLYMQEEPWNWHPAWRSKEGASEQVFHGFSVPRCIQHKMGPRLCFGRWPRAHGPYTSLSSPAVGLVWEVDCFSLREFGFDQIILAFTVTLYSCNSCII</sequence>
<name>A0A9P1G0I1_9DINO</name>
<evidence type="ECO:0000313" key="2">
    <source>
        <dbReference type="EMBL" id="CAL4780319.1"/>
    </source>
</evidence>
<dbReference type="EMBL" id="CAMXCT020001779">
    <property type="protein sequence ID" value="CAL1146382.1"/>
    <property type="molecule type" value="Genomic_DNA"/>
</dbReference>
<gene>
    <name evidence="1" type="ORF">C1SCF055_LOCUS19792</name>
</gene>
<protein>
    <submittedName>
        <fullName evidence="1">Uncharacterized protein</fullName>
    </submittedName>
</protein>
<dbReference type="OrthoDB" id="431919at2759"/>
<proteinExistence type="predicted"/>
<evidence type="ECO:0000313" key="3">
    <source>
        <dbReference type="Proteomes" id="UP001152797"/>
    </source>
</evidence>
<dbReference type="Proteomes" id="UP001152797">
    <property type="component" value="Unassembled WGS sequence"/>
</dbReference>
<dbReference type="EMBL" id="CAMXCT010001779">
    <property type="protein sequence ID" value="CAI3993007.1"/>
    <property type="molecule type" value="Genomic_DNA"/>
</dbReference>
<keyword evidence="3" id="KW-1185">Reference proteome</keyword>
<reference evidence="1" key="1">
    <citation type="submission" date="2022-10" db="EMBL/GenBank/DDBJ databases">
        <authorList>
            <person name="Chen Y."/>
            <person name="Dougan E. K."/>
            <person name="Chan C."/>
            <person name="Rhodes N."/>
            <person name="Thang M."/>
        </authorList>
    </citation>
    <scope>NUCLEOTIDE SEQUENCE</scope>
</reference>
<reference evidence="2 3" key="2">
    <citation type="submission" date="2024-05" db="EMBL/GenBank/DDBJ databases">
        <authorList>
            <person name="Chen Y."/>
            <person name="Shah S."/>
            <person name="Dougan E. K."/>
            <person name="Thang M."/>
            <person name="Chan C."/>
        </authorList>
    </citation>
    <scope>NUCLEOTIDE SEQUENCE [LARGE SCALE GENOMIC DNA]</scope>
</reference>
<accession>A0A9P1G0I1</accession>